<evidence type="ECO:0000313" key="4">
    <source>
        <dbReference type="Proteomes" id="UP000294829"/>
    </source>
</evidence>
<proteinExistence type="predicted"/>
<organism evidence="3 4">
    <name type="scientific">Sapientia aquatica</name>
    <dbReference type="NCBI Taxonomy" id="1549640"/>
    <lineage>
        <taxon>Bacteria</taxon>
        <taxon>Pseudomonadati</taxon>
        <taxon>Pseudomonadota</taxon>
        <taxon>Betaproteobacteria</taxon>
        <taxon>Burkholderiales</taxon>
        <taxon>Oxalobacteraceae</taxon>
        <taxon>Sapientia</taxon>
    </lineage>
</organism>
<dbReference type="EMBL" id="SMYL01000004">
    <property type="protein sequence ID" value="TDK66096.1"/>
    <property type="molecule type" value="Genomic_DNA"/>
</dbReference>
<feature type="region of interest" description="Disordered" evidence="1">
    <location>
        <begin position="92"/>
        <end position="133"/>
    </location>
</feature>
<dbReference type="OrthoDB" id="8527508at2"/>
<feature type="region of interest" description="Disordered" evidence="1">
    <location>
        <begin position="32"/>
        <end position="54"/>
    </location>
</feature>
<evidence type="ECO:0000256" key="2">
    <source>
        <dbReference type="SAM" id="SignalP"/>
    </source>
</evidence>
<name>A0A4R5W1N9_9BURK</name>
<sequence length="133" mass="14659">MASQQIILRKLFLSVFIAGTTLLVACGDKVDPTQTDEYKENAKKEADAKATGGACRHAGRGIEDCYTLNPKAERSAVFAGWKDMNDYMRENKMESVKSEAEAPPAPEPEAKESKDKDSKDSKEPKSKSSKKEK</sequence>
<protein>
    <submittedName>
        <fullName evidence="3">Uncharacterized protein</fullName>
    </submittedName>
</protein>
<dbReference type="AlphaFoldDB" id="A0A4R5W1N9"/>
<dbReference type="RefSeq" id="WP_133328347.1">
    <property type="nucleotide sequence ID" value="NZ_SMYL01000004.1"/>
</dbReference>
<comment type="caution">
    <text evidence="3">The sequence shown here is derived from an EMBL/GenBank/DDBJ whole genome shotgun (WGS) entry which is preliminary data.</text>
</comment>
<feature type="compositionally biased region" description="Basic and acidic residues" evidence="1">
    <location>
        <begin position="108"/>
        <end position="133"/>
    </location>
</feature>
<feature type="compositionally biased region" description="Basic and acidic residues" evidence="1">
    <location>
        <begin position="32"/>
        <end position="48"/>
    </location>
</feature>
<keyword evidence="2" id="KW-0732">Signal</keyword>
<feature type="signal peptide" evidence="2">
    <location>
        <begin position="1"/>
        <end position="25"/>
    </location>
</feature>
<gene>
    <name evidence="3" type="ORF">E2I14_10930</name>
</gene>
<accession>A0A4R5W1N9</accession>
<evidence type="ECO:0000313" key="3">
    <source>
        <dbReference type="EMBL" id="TDK66096.1"/>
    </source>
</evidence>
<reference evidence="3 4" key="1">
    <citation type="submission" date="2019-03" db="EMBL/GenBank/DDBJ databases">
        <title>Sapientia aquatica gen. nov., sp. nov., isolated from a crater lake.</title>
        <authorList>
            <person name="Felfoldi T."/>
            <person name="Szabo A."/>
            <person name="Toth E."/>
            <person name="Schumann P."/>
            <person name="Keki Z."/>
            <person name="Marialigeti K."/>
            <person name="Mathe I."/>
        </authorList>
    </citation>
    <scope>NUCLEOTIDE SEQUENCE [LARGE SCALE GENOMIC DNA]</scope>
    <source>
        <strain evidence="3 4">SA-152</strain>
    </source>
</reference>
<evidence type="ECO:0000256" key="1">
    <source>
        <dbReference type="SAM" id="MobiDB-lite"/>
    </source>
</evidence>
<feature type="chain" id="PRO_5020229736" evidence="2">
    <location>
        <begin position="26"/>
        <end position="133"/>
    </location>
</feature>
<keyword evidence="4" id="KW-1185">Reference proteome</keyword>
<dbReference type="Proteomes" id="UP000294829">
    <property type="component" value="Unassembled WGS sequence"/>
</dbReference>